<reference evidence="1 2" key="1">
    <citation type="submission" date="2013-08" db="EMBL/GenBank/DDBJ databases">
        <title>The genome sequence of Skermanella stibiiresistens.</title>
        <authorList>
            <person name="Zhu W."/>
            <person name="Wang G."/>
        </authorList>
    </citation>
    <scope>NUCLEOTIDE SEQUENCE [LARGE SCALE GENOMIC DNA]</scope>
    <source>
        <strain evidence="1 2">SB22</strain>
    </source>
</reference>
<name>W9HC93_9PROT</name>
<sequence>MPVPEAQDILLSEITQAYRHASAPAGTYTENTKRINELRAISAPMISEWSGHFSHYIRSLRAGTECEGAELALRGCVAAGSASGIMGVLAMIRTLDQVSASEQDRLRSTMAAFGLARLLVRVNTSWVELNAADNTQAKEILAFLNTRQLTFREKSYRADKLEAEILHQKVMRDRPDVPDSLTNRSVNFATFSGRLVEAVDMEPVEALRHLHPTTLEAWRSLAASRAWAIANLAMVPDLLKRREQGLSMFPATSASQH</sequence>
<dbReference type="Proteomes" id="UP000019486">
    <property type="component" value="Unassembled WGS sequence"/>
</dbReference>
<comment type="caution">
    <text evidence="1">The sequence shown here is derived from an EMBL/GenBank/DDBJ whole genome shotgun (WGS) entry which is preliminary data.</text>
</comment>
<proteinExistence type="predicted"/>
<dbReference type="EMBL" id="AVFL01000002">
    <property type="protein sequence ID" value="EWY42346.1"/>
    <property type="molecule type" value="Genomic_DNA"/>
</dbReference>
<accession>W9HC93</accession>
<dbReference type="AlphaFoldDB" id="W9HC93"/>
<dbReference type="RefSeq" id="WP_037447161.1">
    <property type="nucleotide sequence ID" value="NZ_AVFL01000002.1"/>
</dbReference>
<evidence type="ECO:0000313" key="2">
    <source>
        <dbReference type="Proteomes" id="UP000019486"/>
    </source>
</evidence>
<protein>
    <submittedName>
        <fullName evidence="1">Uncharacterized protein</fullName>
    </submittedName>
</protein>
<organism evidence="1 2">
    <name type="scientific">Skermanella stibiiresistens SB22</name>
    <dbReference type="NCBI Taxonomy" id="1385369"/>
    <lineage>
        <taxon>Bacteria</taxon>
        <taxon>Pseudomonadati</taxon>
        <taxon>Pseudomonadota</taxon>
        <taxon>Alphaproteobacteria</taxon>
        <taxon>Rhodospirillales</taxon>
        <taxon>Azospirillaceae</taxon>
        <taxon>Skermanella</taxon>
    </lineage>
</organism>
<keyword evidence="2" id="KW-1185">Reference proteome</keyword>
<gene>
    <name evidence="1" type="ORF">N825_19340</name>
</gene>
<evidence type="ECO:0000313" key="1">
    <source>
        <dbReference type="EMBL" id="EWY42346.1"/>
    </source>
</evidence>